<comment type="caution">
    <text evidence="1">The sequence shown here is derived from an EMBL/GenBank/DDBJ whole genome shotgun (WGS) entry which is preliminary data.</text>
</comment>
<keyword evidence="2" id="KW-1185">Reference proteome</keyword>
<organism evidence="1 2">
    <name type="scientific">Kocuria oceani</name>
    <dbReference type="NCBI Taxonomy" id="988827"/>
    <lineage>
        <taxon>Bacteria</taxon>
        <taxon>Bacillati</taxon>
        <taxon>Actinomycetota</taxon>
        <taxon>Actinomycetes</taxon>
        <taxon>Micrococcales</taxon>
        <taxon>Micrococcaceae</taxon>
        <taxon>Kocuria</taxon>
    </lineage>
</organism>
<accession>A0ABV9TJB1</accession>
<protein>
    <submittedName>
        <fullName evidence="1">Uncharacterized protein</fullName>
    </submittedName>
</protein>
<sequence>MHGLMSVLVFGALMVVVRARGRLGLPSPGTDDLHRSGGTP</sequence>
<dbReference type="EMBL" id="JBHSIW010000013">
    <property type="protein sequence ID" value="MFC4903999.1"/>
    <property type="molecule type" value="Genomic_DNA"/>
</dbReference>
<proteinExistence type="predicted"/>
<dbReference type="RefSeq" id="WP_255396137.1">
    <property type="nucleotide sequence ID" value="NZ_JARAMH010000013.1"/>
</dbReference>
<gene>
    <name evidence="1" type="ORF">ACFPCS_10535</name>
</gene>
<reference evidence="2" key="1">
    <citation type="journal article" date="2019" name="Int. J. Syst. Evol. Microbiol.">
        <title>The Global Catalogue of Microorganisms (GCM) 10K type strain sequencing project: providing services to taxonomists for standard genome sequencing and annotation.</title>
        <authorList>
            <consortium name="The Broad Institute Genomics Platform"/>
            <consortium name="The Broad Institute Genome Sequencing Center for Infectious Disease"/>
            <person name="Wu L."/>
            <person name="Ma J."/>
        </authorList>
    </citation>
    <scope>NUCLEOTIDE SEQUENCE [LARGE SCALE GENOMIC DNA]</scope>
    <source>
        <strain evidence="2">CGMCC 4.6946</strain>
    </source>
</reference>
<evidence type="ECO:0000313" key="1">
    <source>
        <dbReference type="EMBL" id="MFC4903999.1"/>
    </source>
</evidence>
<evidence type="ECO:0000313" key="2">
    <source>
        <dbReference type="Proteomes" id="UP001595797"/>
    </source>
</evidence>
<dbReference type="Proteomes" id="UP001595797">
    <property type="component" value="Unassembled WGS sequence"/>
</dbReference>
<name>A0ABV9TJB1_9MICC</name>